<accession>A0ABZ1TYW9</accession>
<evidence type="ECO:0000256" key="2">
    <source>
        <dbReference type="ARBA" id="ARBA00007375"/>
    </source>
</evidence>
<keyword evidence="9" id="KW-1185">Reference proteome</keyword>
<dbReference type="RefSeq" id="WP_328953952.1">
    <property type="nucleotide sequence ID" value="NZ_CP108110.1"/>
</dbReference>
<sequence>MSIRTTTRAVLGGRLRSAGGLLTGYATTSAAHLGALLTGTPALRHATKPALMPLLAAHSVTRATEAGRRAPKLLAPALLLSAGGDVLLQLGNDTAFLAGMGSFAAAHVCYVTMFVGQGALTDRRRTMVVAAAYATAWVTMVGRLWPDLGDLRAPVAGYSLLLASTAVASAGLGARGGLGGALFLLSDTLIATKLAKWRELPGHDFWIMATYLLAQYLLASGALRAAEAREAGDREAGTDGSTAAEAPTAAGPGAAPAWA</sequence>
<dbReference type="PANTHER" id="PTHR31885:SF6">
    <property type="entry name" value="GH04784P"/>
    <property type="match status" value="1"/>
</dbReference>
<evidence type="ECO:0000256" key="3">
    <source>
        <dbReference type="ARBA" id="ARBA00022692"/>
    </source>
</evidence>
<keyword evidence="4 7" id="KW-1133">Transmembrane helix</keyword>
<name>A0ABZ1TYW9_9ACTN</name>
<evidence type="ECO:0000256" key="5">
    <source>
        <dbReference type="ARBA" id="ARBA00023136"/>
    </source>
</evidence>
<proteinExistence type="inferred from homology"/>
<evidence type="ECO:0000256" key="7">
    <source>
        <dbReference type="SAM" id="Phobius"/>
    </source>
</evidence>
<feature type="transmembrane region" description="Helical" evidence="7">
    <location>
        <begin position="96"/>
        <end position="115"/>
    </location>
</feature>
<dbReference type="Pfam" id="PF07947">
    <property type="entry name" value="YhhN"/>
    <property type="match status" value="1"/>
</dbReference>
<feature type="compositionally biased region" description="Low complexity" evidence="6">
    <location>
        <begin position="242"/>
        <end position="259"/>
    </location>
</feature>
<comment type="similarity">
    <text evidence="2">Belongs to the TMEM86 family.</text>
</comment>
<evidence type="ECO:0000256" key="4">
    <source>
        <dbReference type="ARBA" id="ARBA00022989"/>
    </source>
</evidence>
<feature type="region of interest" description="Disordered" evidence="6">
    <location>
        <begin position="230"/>
        <end position="259"/>
    </location>
</feature>
<evidence type="ECO:0000256" key="1">
    <source>
        <dbReference type="ARBA" id="ARBA00004141"/>
    </source>
</evidence>
<feature type="transmembrane region" description="Helical" evidence="7">
    <location>
        <begin position="158"/>
        <end position="185"/>
    </location>
</feature>
<reference evidence="8" key="1">
    <citation type="submission" date="2022-10" db="EMBL/GenBank/DDBJ databases">
        <title>The complete genomes of actinobacterial strains from the NBC collection.</title>
        <authorList>
            <person name="Joergensen T.S."/>
            <person name="Alvarez Arevalo M."/>
            <person name="Sterndorff E.B."/>
            <person name="Faurdal D."/>
            <person name="Vuksanovic O."/>
            <person name="Mourched A.-S."/>
            <person name="Charusanti P."/>
            <person name="Shaw S."/>
            <person name="Blin K."/>
            <person name="Weber T."/>
        </authorList>
    </citation>
    <scope>NUCLEOTIDE SEQUENCE</scope>
    <source>
        <strain evidence="8">NBC_00222</strain>
    </source>
</reference>
<comment type="subcellular location">
    <subcellularLocation>
        <location evidence="1">Membrane</location>
        <topology evidence="1">Multi-pass membrane protein</topology>
    </subcellularLocation>
</comment>
<dbReference type="Proteomes" id="UP001432222">
    <property type="component" value="Chromosome"/>
</dbReference>
<dbReference type="InterPro" id="IPR012506">
    <property type="entry name" value="TMEM86B-like"/>
</dbReference>
<gene>
    <name evidence="8" type="ORF">OHA16_07920</name>
</gene>
<protein>
    <submittedName>
        <fullName evidence="8">Lysoplasmalogenase</fullName>
    </submittedName>
</protein>
<feature type="transmembrane region" description="Helical" evidence="7">
    <location>
        <begin position="127"/>
        <end position="146"/>
    </location>
</feature>
<organism evidence="8 9">
    <name type="scientific">Kitasatospora purpeofusca</name>
    <dbReference type="NCBI Taxonomy" id="67352"/>
    <lineage>
        <taxon>Bacteria</taxon>
        <taxon>Bacillati</taxon>
        <taxon>Actinomycetota</taxon>
        <taxon>Actinomycetes</taxon>
        <taxon>Kitasatosporales</taxon>
        <taxon>Streptomycetaceae</taxon>
        <taxon>Kitasatospora</taxon>
    </lineage>
</organism>
<keyword evidence="3 7" id="KW-0812">Transmembrane</keyword>
<dbReference type="PANTHER" id="PTHR31885">
    <property type="entry name" value="GH04784P"/>
    <property type="match status" value="1"/>
</dbReference>
<keyword evidence="5 7" id="KW-0472">Membrane</keyword>
<evidence type="ECO:0000256" key="6">
    <source>
        <dbReference type="SAM" id="MobiDB-lite"/>
    </source>
</evidence>
<evidence type="ECO:0000313" key="9">
    <source>
        <dbReference type="Proteomes" id="UP001432222"/>
    </source>
</evidence>
<evidence type="ECO:0000313" key="8">
    <source>
        <dbReference type="EMBL" id="WUQ82907.1"/>
    </source>
</evidence>
<dbReference type="EMBL" id="CP108110">
    <property type="protein sequence ID" value="WUQ82907.1"/>
    <property type="molecule type" value="Genomic_DNA"/>
</dbReference>